<evidence type="ECO:0000313" key="3">
    <source>
        <dbReference type="Proteomes" id="UP000075809"/>
    </source>
</evidence>
<accession>A0A151XIX4</accession>
<name>A0A151XIX4_9HYME</name>
<keyword evidence="3" id="KW-1185">Reference proteome</keyword>
<reference evidence="2 3" key="1">
    <citation type="submission" date="2015-09" db="EMBL/GenBank/DDBJ databases">
        <title>Trachymyrmex zeteki WGS genome.</title>
        <authorList>
            <person name="Nygaard S."/>
            <person name="Hu H."/>
            <person name="Boomsma J."/>
            <person name="Zhang G."/>
        </authorList>
    </citation>
    <scope>NUCLEOTIDE SEQUENCE [LARGE SCALE GENOMIC DNA]</scope>
    <source>
        <strain evidence="2">Tzet28-1</strain>
        <tissue evidence="2">Whole body</tissue>
    </source>
</reference>
<feature type="non-terminal residue" evidence="2">
    <location>
        <position position="1"/>
    </location>
</feature>
<gene>
    <name evidence="2" type="ORF">ALC60_00576</name>
</gene>
<evidence type="ECO:0000313" key="2">
    <source>
        <dbReference type="EMBL" id="KYQ60170.1"/>
    </source>
</evidence>
<feature type="region of interest" description="Disordered" evidence="1">
    <location>
        <begin position="79"/>
        <end position="102"/>
    </location>
</feature>
<sequence length="116" mass="12245">SVCPLSSLIVPFLPHTTSAKQQIPRPSNYPGVGSFGQPFLDLNVRVPTSFTAPRTTTITAAATVGRCLEIDGPVALRGTRSRELAGGGSNGTEAPPVNNDKRPVVEIASRHEDHCI</sequence>
<organism evidence="2 3">
    <name type="scientific">Mycetomoellerius zeteki</name>
    <dbReference type="NCBI Taxonomy" id="64791"/>
    <lineage>
        <taxon>Eukaryota</taxon>
        <taxon>Metazoa</taxon>
        <taxon>Ecdysozoa</taxon>
        <taxon>Arthropoda</taxon>
        <taxon>Hexapoda</taxon>
        <taxon>Insecta</taxon>
        <taxon>Pterygota</taxon>
        <taxon>Neoptera</taxon>
        <taxon>Endopterygota</taxon>
        <taxon>Hymenoptera</taxon>
        <taxon>Apocrita</taxon>
        <taxon>Aculeata</taxon>
        <taxon>Formicoidea</taxon>
        <taxon>Formicidae</taxon>
        <taxon>Myrmicinae</taxon>
        <taxon>Mycetomoellerius</taxon>
    </lineage>
</organism>
<protein>
    <submittedName>
        <fullName evidence="2">Uncharacterized protein</fullName>
    </submittedName>
</protein>
<dbReference type="Proteomes" id="UP000075809">
    <property type="component" value="Unassembled WGS sequence"/>
</dbReference>
<proteinExistence type="predicted"/>
<dbReference type="EMBL" id="KQ982080">
    <property type="protein sequence ID" value="KYQ60170.1"/>
    <property type="molecule type" value="Genomic_DNA"/>
</dbReference>
<evidence type="ECO:0000256" key="1">
    <source>
        <dbReference type="SAM" id="MobiDB-lite"/>
    </source>
</evidence>
<dbReference type="AlphaFoldDB" id="A0A151XIX4"/>